<evidence type="ECO:0000313" key="2">
    <source>
        <dbReference type="Proteomes" id="UP000321456"/>
    </source>
</evidence>
<reference evidence="1 2" key="1">
    <citation type="submission" date="2019-08" db="EMBL/GenBank/DDBJ databases">
        <title>Professor.</title>
        <authorList>
            <person name="Park J.S."/>
        </authorList>
    </citation>
    <scope>NUCLEOTIDE SEQUENCE [LARGE SCALE GENOMIC DNA]</scope>
    <source>
        <strain evidence="1 2">176CP5-101</strain>
    </source>
</reference>
<dbReference type="Proteomes" id="UP000321456">
    <property type="component" value="Unassembled WGS sequence"/>
</dbReference>
<comment type="caution">
    <text evidence="1">The sequence shown here is derived from an EMBL/GenBank/DDBJ whole genome shotgun (WGS) entry which is preliminary data.</text>
</comment>
<dbReference type="RefSeq" id="WP_147744149.1">
    <property type="nucleotide sequence ID" value="NZ_VRUR01000002.1"/>
</dbReference>
<gene>
    <name evidence="1" type="ORF">FVB32_12605</name>
</gene>
<sequence length="299" mass="33945">MKKRIFALLAFFILFSCEDEITVELPEEEPRLVVDALLRVDKSLEFVPVEIRVKETSNFFEDNPITQVESMSIIYGIPLPDAPELFEEVFVSSLSEVPAGSGIYVPDPNATSDQRIRTTNAEPGYVFILQITHKGRSYLARTEYASSPPLDNIEQGTETLFDEDDIEVIITFTDDPDKNDFYVFDFDFGEFQALDDQFIQGQQFQFSYFYDKNLTPGQDVTISILGANQDFYNYMDLLIEQTEDNGGVFATPVATVRGNVFDVTDLDNLDVFDNVDQPEVFALGYFAVVEEFSQTITIE</sequence>
<dbReference type="EMBL" id="VRUR01000002">
    <property type="protein sequence ID" value="TXN35417.1"/>
    <property type="molecule type" value="Genomic_DNA"/>
</dbReference>
<accession>A0A5C8V4I6</accession>
<dbReference type="InterPro" id="IPR025345">
    <property type="entry name" value="DUF4249"/>
</dbReference>
<name>A0A5C8V4I6_9FLAO</name>
<protein>
    <submittedName>
        <fullName evidence="1">DUF4249 domain-containing protein</fullName>
    </submittedName>
</protein>
<proteinExistence type="predicted"/>
<dbReference type="PROSITE" id="PS51257">
    <property type="entry name" value="PROKAR_LIPOPROTEIN"/>
    <property type="match status" value="1"/>
</dbReference>
<organism evidence="1 2">
    <name type="scientific">Flagellimonas hymeniacidonis</name>
    <dbReference type="NCBI Taxonomy" id="2603628"/>
    <lineage>
        <taxon>Bacteria</taxon>
        <taxon>Pseudomonadati</taxon>
        <taxon>Bacteroidota</taxon>
        <taxon>Flavobacteriia</taxon>
        <taxon>Flavobacteriales</taxon>
        <taxon>Flavobacteriaceae</taxon>
        <taxon>Flagellimonas</taxon>
    </lineage>
</organism>
<keyword evidence="2" id="KW-1185">Reference proteome</keyword>
<dbReference type="Pfam" id="PF14054">
    <property type="entry name" value="DUF4249"/>
    <property type="match status" value="1"/>
</dbReference>
<evidence type="ECO:0000313" key="1">
    <source>
        <dbReference type="EMBL" id="TXN35417.1"/>
    </source>
</evidence>
<dbReference type="AlphaFoldDB" id="A0A5C8V4I6"/>